<gene>
    <name evidence="9" type="ORF">GA0070608_0792</name>
</gene>
<protein>
    <submittedName>
        <fullName evidence="9">Undecaprenyl-phosphate galactose phosphotransferase, WbaP/exopolysaccharide biosynthesis polyprenyl glycosylphosphotransferase</fullName>
    </submittedName>
</protein>
<feature type="transmembrane region" description="Helical" evidence="7">
    <location>
        <begin position="67"/>
        <end position="87"/>
    </location>
</feature>
<keyword evidence="4 7" id="KW-0812">Transmembrane</keyword>
<feature type="domain" description="Bacterial sugar transferase" evidence="8">
    <location>
        <begin position="342"/>
        <end position="528"/>
    </location>
</feature>
<dbReference type="EMBL" id="FMIC01000002">
    <property type="protein sequence ID" value="SCL51027.1"/>
    <property type="molecule type" value="Genomic_DNA"/>
</dbReference>
<feature type="transmembrane region" description="Helical" evidence="7">
    <location>
        <begin position="148"/>
        <end position="166"/>
    </location>
</feature>
<accession>A0A1C6UAH3</accession>
<evidence type="ECO:0000313" key="10">
    <source>
        <dbReference type="Proteomes" id="UP000199343"/>
    </source>
</evidence>
<dbReference type="Pfam" id="PF02397">
    <property type="entry name" value="Bac_transf"/>
    <property type="match status" value="1"/>
</dbReference>
<evidence type="ECO:0000256" key="6">
    <source>
        <dbReference type="ARBA" id="ARBA00023136"/>
    </source>
</evidence>
<keyword evidence="3 9" id="KW-0808">Transferase</keyword>
<evidence type="ECO:0000259" key="8">
    <source>
        <dbReference type="Pfam" id="PF02397"/>
    </source>
</evidence>
<proteinExistence type="inferred from homology"/>
<evidence type="ECO:0000256" key="5">
    <source>
        <dbReference type="ARBA" id="ARBA00022989"/>
    </source>
</evidence>
<dbReference type="InterPro" id="IPR003362">
    <property type="entry name" value="Bact_transf"/>
</dbReference>
<dbReference type="NCBIfam" id="TIGR03025">
    <property type="entry name" value="EPS_sugtrans"/>
    <property type="match status" value="1"/>
</dbReference>
<comment type="similarity">
    <text evidence="2">Belongs to the bacterial sugar transferase family.</text>
</comment>
<feature type="transmembrane region" description="Helical" evidence="7">
    <location>
        <begin position="172"/>
        <end position="196"/>
    </location>
</feature>
<organism evidence="9 10">
    <name type="scientific">Micromonospora peucetia</name>
    <dbReference type="NCBI Taxonomy" id="47871"/>
    <lineage>
        <taxon>Bacteria</taxon>
        <taxon>Bacillati</taxon>
        <taxon>Actinomycetota</taxon>
        <taxon>Actinomycetes</taxon>
        <taxon>Micromonosporales</taxon>
        <taxon>Micromonosporaceae</taxon>
        <taxon>Micromonospora</taxon>
    </lineage>
</organism>
<keyword evidence="5 7" id="KW-1133">Transmembrane helix</keyword>
<dbReference type="AlphaFoldDB" id="A0A1C6UAH3"/>
<dbReference type="PANTHER" id="PTHR30576:SF10">
    <property type="entry name" value="SLL5057 PROTEIN"/>
    <property type="match status" value="1"/>
</dbReference>
<dbReference type="Proteomes" id="UP000199343">
    <property type="component" value="Unassembled WGS sequence"/>
</dbReference>
<dbReference type="GO" id="GO:0016780">
    <property type="term" value="F:phosphotransferase activity, for other substituted phosphate groups"/>
    <property type="evidence" value="ECO:0007669"/>
    <property type="project" value="TreeGrafter"/>
</dbReference>
<reference evidence="9 10" key="1">
    <citation type="submission" date="2016-06" db="EMBL/GenBank/DDBJ databases">
        <authorList>
            <person name="Kjaerup R.B."/>
            <person name="Dalgaard T.S."/>
            <person name="Juul-Madsen H.R."/>
        </authorList>
    </citation>
    <scope>NUCLEOTIDE SEQUENCE [LARGE SCALE GENOMIC DNA]</scope>
    <source>
        <strain evidence="9 10">DSM 43363</strain>
    </source>
</reference>
<feature type="transmembrane region" description="Helical" evidence="7">
    <location>
        <begin position="107"/>
        <end position="128"/>
    </location>
</feature>
<dbReference type="InterPro" id="IPR017475">
    <property type="entry name" value="EPS_sugar_tfrase"/>
</dbReference>
<evidence type="ECO:0000256" key="7">
    <source>
        <dbReference type="SAM" id="Phobius"/>
    </source>
</evidence>
<dbReference type="PANTHER" id="PTHR30576">
    <property type="entry name" value="COLANIC BIOSYNTHESIS UDP-GLUCOSE LIPID CARRIER TRANSFERASE"/>
    <property type="match status" value="1"/>
</dbReference>
<feature type="transmembrane region" description="Helical" evidence="7">
    <location>
        <begin position="348"/>
        <end position="368"/>
    </location>
</feature>
<dbReference type="Pfam" id="PF13727">
    <property type="entry name" value="CoA_binding_3"/>
    <property type="match status" value="1"/>
</dbReference>
<evidence type="ECO:0000256" key="3">
    <source>
        <dbReference type="ARBA" id="ARBA00022679"/>
    </source>
</evidence>
<dbReference type="GO" id="GO:0016020">
    <property type="term" value="C:membrane"/>
    <property type="evidence" value="ECO:0007669"/>
    <property type="project" value="UniProtKB-SubCell"/>
</dbReference>
<comment type="subcellular location">
    <subcellularLocation>
        <location evidence="1">Membrane</location>
        <topology evidence="1">Multi-pass membrane protein</topology>
    </subcellularLocation>
</comment>
<sequence length="534" mass="58768">MHVAISRRGDVERKVVSGQTQFLSTVAPPQAPRFDPDLGVITPPSNGMPRSVFARPVAPRVRWRRRYVACLILIDFVAALAASRTVVTLLDEADAGFWDQRVLGSTISAFALVANVGVPLMWMAILAAAGAYDRRALGRGTEELKRVVRANVAMAATVSFLALGFKKDLSRATVAAIILCLLFYALVSRAGARIVLRRIRRVSQRASQRVLLVGRLSDALAVHEVVTRNPGAGLRPIAIHLPHHPRPGERVTAPVPVYVGWDLVPLVHQLGADTIAVCGPASLESYELRKLAWQLEGTGLDLVVVPQVTDVTGPRIHVRPIEGLPLLNVEEPTISGLSLLVKSMLDRAVALTGLVLLSPLLAGIALAIKLTDRGPVLFRQTRIGHEGRAFKVWKFRTMYTDAEQRLEALRDRNESDGLLFKIKDDPRVTPIGRHLRGLSLDELPQLVNVLTGQMSLVGPRPLPTEDDDYRGDVRRRLLVRPGITGLWQISGRSDLTWEDAVRLDLHYVDNWSLVYDLGILWKTASVVLARRGAY</sequence>
<name>A0A1C6UAH3_9ACTN</name>
<evidence type="ECO:0000256" key="2">
    <source>
        <dbReference type="ARBA" id="ARBA00006464"/>
    </source>
</evidence>
<keyword evidence="6 7" id="KW-0472">Membrane</keyword>
<evidence type="ECO:0000313" key="9">
    <source>
        <dbReference type="EMBL" id="SCL51027.1"/>
    </source>
</evidence>
<evidence type="ECO:0000256" key="4">
    <source>
        <dbReference type="ARBA" id="ARBA00022692"/>
    </source>
</evidence>
<dbReference type="STRING" id="47871.GA0070608_0792"/>
<evidence type="ECO:0000256" key="1">
    <source>
        <dbReference type="ARBA" id="ARBA00004141"/>
    </source>
</evidence>